<protein>
    <submittedName>
        <fullName evidence="4">Short-chain dehydrogenase</fullName>
    </submittedName>
</protein>
<dbReference type="SUPFAM" id="SSF51735">
    <property type="entry name" value="NAD(P)-binding Rossmann-fold domains"/>
    <property type="match status" value="1"/>
</dbReference>
<name>A0A2X0ICF9_9ACTN</name>
<dbReference type="Gene3D" id="3.40.50.720">
    <property type="entry name" value="NAD(P)-binding Rossmann-like Domain"/>
    <property type="match status" value="1"/>
</dbReference>
<dbReference type="AlphaFoldDB" id="A0A2X0ICF9"/>
<feature type="compositionally biased region" description="Basic and acidic residues" evidence="3">
    <location>
        <begin position="23"/>
        <end position="39"/>
    </location>
</feature>
<dbReference type="EMBL" id="QKYN01000168">
    <property type="protein sequence ID" value="RAG81273.1"/>
    <property type="molecule type" value="Genomic_DNA"/>
</dbReference>
<dbReference type="InterPro" id="IPR036291">
    <property type="entry name" value="NAD(P)-bd_dom_sf"/>
</dbReference>
<dbReference type="PRINTS" id="PR00080">
    <property type="entry name" value="SDRFAMILY"/>
</dbReference>
<dbReference type="Pfam" id="PF13561">
    <property type="entry name" value="adh_short_C2"/>
    <property type="match status" value="1"/>
</dbReference>
<dbReference type="PANTHER" id="PTHR42760">
    <property type="entry name" value="SHORT-CHAIN DEHYDROGENASES/REDUCTASES FAMILY MEMBER"/>
    <property type="match status" value="1"/>
</dbReference>
<keyword evidence="2" id="KW-0560">Oxidoreductase</keyword>
<evidence type="ECO:0000256" key="3">
    <source>
        <dbReference type="SAM" id="MobiDB-lite"/>
    </source>
</evidence>
<evidence type="ECO:0000313" key="4">
    <source>
        <dbReference type="EMBL" id="RAG81273.1"/>
    </source>
</evidence>
<organism evidence="4 5">
    <name type="scientific">Streptacidiphilus pinicola</name>
    <dbReference type="NCBI Taxonomy" id="2219663"/>
    <lineage>
        <taxon>Bacteria</taxon>
        <taxon>Bacillati</taxon>
        <taxon>Actinomycetota</taxon>
        <taxon>Actinomycetes</taxon>
        <taxon>Kitasatosporales</taxon>
        <taxon>Streptomycetaceae</taxon>
        <taxon>Streptacidiphilus</taxon>
    </lineage>
</organism>
<proteinExistence type="inferred from homology"/>
<gene>
    <name evidence="4" type="ORF">DN069_33700</name>
</gene>
<dbReference type="InterPro" id="IPR002347">
    <property type="entry name" value="SDR_fam"/>
</dbReference>
<feature type="region of interest" description="Disordered" evidence="3">
    <location>
        <begin position="1"/>
        <end position="40"/>
    </location>
</feature>
<evidence type="ECO:0000313" key="5">
    <source>
        <dbReference type="Proteomes" id="UP000248889"/>
    </source>
</evidence>
<dbReference type="GO" id="GO:0016616">
    <property type="term" value="F:oxidoreductase activity, acting on the CH-OH group of donors, NAD or NADP as acceptor"/>
    <property type="evidence" value="ECO:0007669"/>
    <property type="project" value="TreeGrafter"/>
</dbReference>
<reference evidence="4 5" key="1">
    <citation type="submission" date="2018-06" db="EMBL/GenBank/DDBJ databases">
        <title>Streptacidiphilus pinicola sp. nov., isolated from pine grove soil.</title>
        <authorList>
            <person name="Roh S.G."/>
            <person name="Park S."/>
            <person name="Kim M.-K."/>
            <person name="Yun B.-R."/>
            <person name="Park J."/>
            <person name="Kim M.J."/>
            <person name="Kim Y.S."/>
            <person name="Kim S.B."/>
        </authorList>
    </citation>
    <scope>NUCLEOTIDE SEQUENCE [LARGE SCALE GENOMIC DNA]</scope>
    <source>
        <strain evidence="4 5">MMS16-CNU450</strain>
    </source>
</reference>
<comment type="similarity">
    <text evidence="1">Belongs to the short-chain dehydrogenases/reductases (SDR) family.</text>
</comment>
<evidence type="ECO:0000256" key="2">
    <source>
        <dbReference type="ARBA" id="ARBA00023002"/>
    </source>
</evidence>
<dbReference type="PRINTS" id="PR00081">
    <property type="entry name" value="GDHRDH"/>
</dbReference>
<evidence type="ECO:0000256" key="1">
    <source>
        <dbReference type="ARBA" id="ARBA00006484"/>
    </source>
</evidence>
<dbReference type="OrthoDB" id="3542748at2"/>
<sequence length="291" mass="30516">MPPCTCSKSPTRQARSGNDAGTGDDHETRASGGRGRSEEVEMSAGLAGKVCVVNGAASLIGQAVADRFAQEGAVVVGVDKVEHKVGAHTLQADLTEEAQVEGAYRQIVREHGRLDVIYNNTGLMDRDDHSVLDMSLQTWRNALDANLTSVFLSCKHGIPHLLATEPAGGSVINAASFLAAVGSATAPMAYTAAKAGVVQLTRDLGVHLARSNVRVNAVLFGPIETPQQRAILERDPSVLQKRLVHWPMGRFGTLEEAAGTIAFLAGDDAGFITGAAIPLDGGITEAFTVPE</sequence>
<keyword evidence="5" id="KW-1185">Reference proteome</keyword>
<comment type="caution">
    <text evidence="4">The sequence shown here is derived from an EMBL/GenBank/DDBJ whole genome shotgun (WGS) entry which is preliminary data.</text>
</comment>
<feature type="compositionally biased region" description="Polar residues" evidence="3">
    <location>
        <begin position="1"/>
        <end position="16"/>
    </location>
</feature>
<accession>A0A2X0ICF9</accession>
<dbReference type="Proteomes" id="UP000248889">
    <property type="component" value="Unassembled WGS sequence"/>
</dbReference>
<dbReference type="CDD" id="cd05233">
    <property type="entry name" value="SDR_c"/>
    <property type="match status" value="1"/>
</dbReference>
<dbReference type="PANTHER" id="PTHR42760:SF115">
    <property type="entry name" value="3-OXOACYL-[ACYL-CARRIER-PROTEIN] REDUCTASE FABG"/>
    <property type="match status" value="1"/>
</dbReference>
<dbReference type="FunFam" id="3.40.50.720:FF:000084">
    <property type="entry name" value="Short-chain dehydrogenase reductase"/>
    <property type="match status" value="1"/>
</dbReference>